<dbReference type="Proteomes" id="UP000057820">
    <property type="component" value="Chromosome 1"/>
</dbReference>
<gene>
    <name evidence="1" type="ORF">ERS450000_00228</name>
</gene>
<dbReference type="AlphaFoldDB" id="A0A0H5NE80"/>
<accession>A0A0H5NE80</accession>
<dbReference type="RefSeq" id="WP_060589890.1">
    <property type="nucleotide sequence ID" value="NZ_CP031418.1"/>
</dbReference>
<name>A0A0H5NE80_NOCFR</name>
<evidence type="ECO:0000313" key="2">
    <source>
        <dbReference type="Proteomes" id="UP000057820"/>
    </source>
</evidence>
<sequence>MLMPHPITTTAVPVLVLVTVLTHALALAPTHGIQARIGVALAETADAALAAGATRPKLLAAADAGLRGAARAPREETTHA</sequence>
<dbReference type="EMBL" id="LN868938">
    <property type="protein sequence ID" value="CRY73614.1"/>
    <property type="molecule type" value="Genomic_DNA"/>
</dbReference>
<dbReference type="KEGG" id="nfr:ERS450000_00228"/>
<evidence type="ECO:0000313" key="1">
    <source>
        <dbReference type="EMBL" id="CRY73614.1"/>
    </source>
</evidence>
<proteinExistence type="predicted"/>
<reference evidence="2" key="1">
    <citation type="submission" date="2015-03" db="EMBL/GenBank/DDBJ databases">
        <authorList>
            <consortium name="Pathogen Informatics"/>
        </authorList>
    </citation>
    <scope>NUCLEOTIDE SEQUENCE [LARGE SCALE GENOMIC DNA]</scope>
    <source>
        <strain evidence="2">NCTC11134</strain>
    </source>
</reference>
<organism evidence="1 2">
    <name type="scientific">Nocardia farcinica</name>
    <dbReference type="NCBI Taxonomy" id="37329"/>
    <lineage>
        <taxon>Bacteria</taxon>
        <taxon>Bacillati</taxon>
        <taxon>Actinomycetota</taxon>
        <taxon>Actinomycetes</taxon>
        <taxon>Mycobacteriales</taxon>
        <taxon>Nocardiaceae</taxon>
        <taxon>Nocardia</taxon>
    </lineage>
</organism>
<protein>
    <submittedName>
        <fullName evidence="1">Uncharacterized protein</fullName>
    </submittedName>
</protein>